<comment type="caution">
    <text evidence="4">The sequence shown here is derived from an EMBL/GenBank/DDBJ whole genome shotgun (WGS) entry which is preliminary data.</text>
</comment>
<evidence type="ECO:0000259" key="3">
    <source>
        <dbReference type="PROSITE" id="PS50853"/>
    </source>
</evidence>
<dbReference type="Proteomes" id="UP001157017">
    <property type="component" value="Unassembled WGS sequence"/>
</dbReference>
<reference evidence="5" key="1">
    <citation type="journal article" date="2019" name="Int. J. Syst. Evol. Microbiol.">
        <title>The Global Catalogue of Microorganisms (GCM) 10K type strain sequencing project: providing services to taxonomists for standard genome sequencing and annotation.</title>
        <authorList>
            <consortium name="The Broad Institute Genomics Platform"/>
            <consortium name="The Broad Institute Genome Sequencing Center for Infectious Disease"/>
            <person name="Wu L."/>
            <person name="Ma J."/>
        </authorList>
    </citation>
    <scope>NUCLEOTIDE SEQUENCE [LARGE SCALE GENOMIC DNA]</scope>
    <source>
        <strain evidence="5">NBRC 108730</strain>
    </source>
</reference>
<evidence type="ECO:0000313" key="5">
    <source>
        <dbReference type="Proteomes" id="UP001157017"/>
    </source>
</evidence>
<keyword evidence="1" id="KW-0378">Hydrolase</keyword>
<proteinExistence type="predicted"/>
<keyword evidence="5" id="KW-1185">Reference proteome</keyword>
<dbReference type="Gene3D" id="2.60.40.10">
    <property type="entry name" value="Immunoglobulins"/>
    <property type="match status" value="1"/>
</dbReference>
<organism evidence="4 5">
    <name type="scientific">Angustibacter aerolatus</name>
    <dbReference type="NCBI Taxonomy" id="1162965"/>
    <lineage>
        <taxon>Bacteria</taxon>
        <taxon>Bacillati</taxon>
        <taxon>Actinomycetota</taxon>
        <taxon>Actinomycetes</taxon>
        <taxon>Kineosporiales</taxon>
        <taxon>Kineosporiaceae</taxon>
    </lineage>
</organism>
<dbReference type="EMBL" id="BSUZ01000001">
    <property type="protein sequence ID" value="GMA87198.1"/>
    <property type="molecule type" value="Genomic_DNA"/>
</dbReference>
<gene>
    <name evidence="4" type="ORF">GCM10025868_24480</name>
</gene>
<evidence type="ECO:0000256" key="1">
    <source>
        <dbReference type="ARBA" id="ARBA00023295"/>
    </source>
</evidence>
<sequence length="63" mass="6833">MGLRKKLSSGYGPWMTTKVSRTTLNKNFTGVRRGATYQVRVRANSAVGATAYTAARSVRVPKG</sequence>
<dbReference type="InterPro" id="IPR036116">
    <property type="entry name" value="FN3_sf"/>
</dbReference>
<feature type="domain" description="Fibronectin type-III" evidence="3">
    <location>
        <begin position="1"/>
        <end position="63"/>
    </location>
</feature>
<keyword evidence="2" id="KW-0119">Carbohydrate metabolism</keyword>
<dbReference type="InterPro" id="IPR003961">
    <property type="entry name" value="FN3_dom"/>
</dbReference>
<accession>A0ABQ6JIH6</accession>
<keyword evidence="2" id="KW-0624">Polysaccharide degradation</keyword>
<dbReference type="InterPro" id="IPR013783">
    <property type="entry name" value="Ig-like_fold"/>
</dbReference>
<dbReference type="PROSITE" id="PS50853">
    <property type="entry name" value="FN3"/>
    <property type="match status" value="1"/>
</dbReference>
<protein>
    <recommendedName>
        <fullName evidence="3">Fibronectin type-III domain-containing protein</fullName>
    </recommendedName>
</protein>
<evidence type="ECO:0000256" key="2">
    <source>
        <dbReference type="ARBA" id="ARBA00023326"/>
    </source>
</evidence>
<keyword evidence="1" id="KW-0326">Glycosidase</keyword>
<dbReference type="SUPFAM" id="SSF49265">
    <property type="entry name" value="Fibronectin type III"/>
    <property type="match status" value="1"/>
</dbReference>
<evidence type="ECO:0000313" key="4">
    <source>
        <dbReference type="EMBL" id="GMA87198.1"/>
    </source>
</evidence>
<name>A0ABQ6JIH6_9ACTN</name>